<feature type="domain" description="N-acetyltransferase" evidence="3">
    <location>
        <begin position="1"/>
        <end position="132"/>
    </location>
</feature>
<reference evidence="4 5" key="1">
    <citation type="submission" date="2018-08" db="EMBL/GenBank/DDBJ databases">
        <title>Genome sequence of Methylocystis hirsuta CSC1, a methanotroph able to accumulate PHAs.</title>
        <authorList>
            <person name="Bordel S."/>
            <person name="Rodriguez E."/>
            <person name="Gancedo J."/>
            <person name="Munoz R."/>
        </authorList>
    </citation>
    <scope>NUCLEOTIDE SEQUENCE [LARGE SCALE GENOMIC DNA]</scope>
    <source>
        <strain evidence="4 5">CSC1</strain>
    </source>
</reference>
<dbReference type="CDD" id="cd04301">
    <property type="entry name" value="NAT_SF"/>
    <property type="match status" value="1"/>
</dbReference>
<dbReference type="SUPFAM" id="SSF55729">
    <property type="entry name" value="Acyl-CoA N-acyltransferases (Nat)"/>
    <property type="match status" value="1"/>
</dbReference>
<dbReference type="PROSITE" id="PS51186">
    <property type="entry name" value="GNAT"/>
    <property type="match status" value="1"/>
</dbReference>
<comment type="caution">
    <text evidence="4">The sequence shown here is derived from an EMBL/GenBank/DDBJ whole genome shotgun (WGS) entry which is preliminary data.</text>
</comment>
<dbReference type="Proteomes" id="UP000268623">
    <property type="component" value="Unassembled WGS sequence"/>
</dbReference>
<dbReference type="InterPro" id="IPR016181">
    <property type="entry name" value="Acyl_CoA_acyltransferase"/>
</dbReference>
<name>A0A3M9XQQ6_9HYPH</name>
<evidence type="ECO:0000259" key="3">
    <source>
        <dbReference type="PROSITE" id="PS51186"/>
    </source>
</evidence>
<evidence type="ECO:0000313" key="5">
    <source>
        <dbReference type="Proteomes" id="UP000268623"/>
    </source>
</evidence>
<accession>A0A3M9XQQ6</accession>
<protein>
    <submittedName>
        <fullName evidence="4">N-acetyltransferase</fullName>
    </submittedName>
</protein>
<sequence>MLVVALPLMTKANPHLLASGTYYVTKTADEECIGCGGWTLERPGDDEIQNGVAHIRHFATHPRWLRKGIGSALLSRCIRDAEERSIRTLECYSTLNASYFYGSAGFKRVQTFEAPLTRETKLPAIRMTRTQG</sequence>
<keyword evidence="2" id="KW-0012">Acyltransferase</keyword>
<dbReference type="GO" id="GO:0016747">
    <property type="term" value="F:acyltransferase activity, transferring groups other than amino-acyl groups"/>
    <property type="evidence" value="ECO:0007669"/>
    <property type="project" value="InterPro"/>
</dbReference>
<organism evidence="4 5">
    <name type="scientific">Methylocystis hirsuta</name>
    <dbReference type="NCBI Taxonomy" id="369798"/>
    <lineage>
        <taxon>Bacteria</taxon>
        <taxon>Pseudomonadati</taxon>
        <taxon>Pseudomonadota</taxon>
        <taxon>Alphaproteobacteria</taxon>
        <taxon>Hyphomicrobiales</taxon>
        <taxon>Methylocystaceae</taxon>
        <taxon>Methylocystis</taxon>
    </lineage>
</organism>
<keyword evidence="1 4" id="KW-0808">Transferase</keyword>
<evidence type="ECO:0000313" key="4">
    <source>
        <dbReference type="EMBL" id="RNJ50341.1"/>
    </source>
</evidence>
<dbReference type="Gene3D" id="3.40.630.30">
    <property type="match status" value="1"/>
</dbReference>
<dbReference type="InterPro" id="IPR000182">
    <property type="entry name" value="GNAT_dom"/>
</dbReference>
<dbReference type="InterPro" id="IPR050832">
    <property type="entry name" value="Bact_Acetyltransf"/>
</dbReference>
<dbReference type="Pfam" id="PF13673">
    <property type="entry name" value="Acetyltransf_10"/>
    <property type="match status" value="1"/>
</dbReference>
<dbReference type="OrthoDB" id="118465at2"/>
<proteinExistence type="predicted"/>
<dbReference type="PANTHER" id="PTHR43877">
    <property type="entry name" value="AMINOALKYLPHOSPHONATE N-ACETYLTRANSFERASE-RELATED-RELATED"/>
    <property type="match status" value="1"/>
</dbReference>
<gene>
    <name evidence="4" type="ORF">D1O30_12810</name>
</gene>
<dbReference type="EMBL" id="QWDD01000001">
    <property type="protein sequence ID" value="RNJ50341.1"/>
    <property type="molecule type" value="Genomic_DNA"/>
</dbReference>
<evidence type="ECO:0000256" key="1">
    <source>
        <dbReference type="ARBA" id="ARBA00022679"/>
    </source>
</evidence>
<evidence type="ECO:0000256" key="2">
    <source>
        <dbReference type="ARBA" id="ARBA00023315"/>
    </source>
</evidence>
<keyword evidence="5" id="KW-1185">Reference proteome</keyword>
<dbReference type="AlphaFoldDB" id="A0A3M9XQQ6"/>